<dbReference type="Gene3D" id="1.10.287.470">
    <property type="entry name" value="Helix hairpin bin"/>
    <property type="match status" value="1"/>
</dbReference>
<dbReference type="Proteomes" id="UP000198901">
    <property type="component" value="Unassembled WGS sequence"/>
</dbReference>
<reference evidence="8 9" key="1">
    <citation type="submission" date="2016-10" db="EMBL/GenBank/DDBJ databases">
        <authorList>
            <person name="de Groot N.N."/>
        </authorList>
    </citation>
    <scope>NUCLEOTIDE SEQUENCE [LARGE SCALE GENOMIC DNA]</scope>
    <source>
        <strain evidence="8 9">DSM 21668</strain>
    </source>
</reference>
<evidence type="ECO:0000313" key="9">
    <source>
        <dbReference type="Proteomes" id="UP000198901"/>
    </source>
</evidence>
<dbReference type="Gene3D" id="2.40.50.100">
    <property type="match status" value="1"/>
</dbReference>
<dbReference type="Pfam" id="PF25944">
    <property type="entry name" value="Beta-barrel_RND"/>
    <property type="match status" value="1"/>
</dbReference>
<name>A0A1G9PM09_9BACT</name>
<evidence type="ECO:0000256" key="1">
    <source>
        <dbReference type="ARBA" id="ARBA00004196"/>
    </source>
</evidence>
<dbReference type="InterPro" id="IPR006143">
    <property type="entry name" value="RND_pump_MFP"/>
</dbReference>
<dbReference type="PANTHER" id="PTHR30158">
    <property type="entry name" value="ACRA/E-RELATED COMPONENT OF DRUG EFFLUX TRANSPORTER"/>
    <property type="match status" value="1"/>
</dbReference>
<dbReference type="GO" id="GO:0005886">
    <property type="term" value="C:plasma membrane"/>
    <property type="evidence" value="ECO:0007669"/>
    <property type="project" value="TreeGrafter"/>
</dbReference>
<feature type="domain" description="Multidrug resistance protein MdtA-like C-terminal permuted SH3" evidence="7">
    <location>
        <begin position="307"/>
        <end position="367"/>
    </location>
</feature>
<evidence type="ECO:0000259" key="6">
    <source>
        <dbReference type="Pfam" id="PF25944"/>
    </source>
</evidence>
<evidence type="ECO:0000259" key="5">
    <source>
        <dbReference type="Pfam" id="PF25917"/>
    </source>
</evidence>
<dbReference type="InterPro" id="IPR058625">
    <property type="entry name" value="MdtA-like_BSH"/>
</dbReference>
<evidence type="ECO:0000256" key="2">
    <source>
        <dbReference type="ARBA" id="ARBA00009477"/>
    </source>
</evidence>
<dbReference type="EMBL" id="FNGS01000004">
    <property type="protein sequence ID" value="SDL99749.1"/>
    <property type="molecule type" value="Genomic_DNA"/>
</dbReference>
<dbReference type="Gene3D" id="2.40.420.20">
    <property type="match status" value="1"/>
</dbReference>
<dbReference type="InterPro" id="IPR058624">
    <property type="entry name" value="MdtA-like_HH"/>
</dbReference>
<dbReference type="OrthoDB" id="9801814at2"/>
<feature type="domain" description="Multidrug resistance protein MdtA-like beta-barrel" evidence="6">
    <location>
        <begin position="215"/>
        <end position="302"/>
    </location>
</feature>
<dbReference type="GO" id="GO:0022857">
    <property type="term" value="F:transmembrane transporter activity"/>
    <property type="evidence" value="ECO:0007669"/>
    <property type="project" value="InterPro"/>
</dbReference>
<dbReference type="SUPFAM" id="SSF111369">
    <property type="entry name" value="HlyD-like secretion proteins"/>
    <property type="match status" value="1"/>
</dbReference>
<dbReference type="GO" id="GO:0046677">
    <property type="term" value="P:response to antibiotic"/>
    <property type="evidence" value="ECO:0007669"/>
    <property type="project" value="TreeGrafter"/>
</dbReference>
<dbReference type="GO" id="GO:0030313">
    <property type="term" value="C:cell envelope"/>
    <property type="evidence" value="ECO:0007669"/>
    <property type="project" value="UniProtKB-SubCell"/>
</dbReference>
<comment type="similarity">
    <text evidence="2">Belongs to the membrane fusion protein (MFP) (TC 8.A.1) family.</text>
</comment>
<feature type="coiled-coil region" evidence="3">
    <location>
        <begin position="101"/>
        <end position="173"/>
    </location>
</feature>
<dbReference type="Gene3D" id="2.40.30.170">
    <property type="match status" value="1"/>
</dbReference>
<dbReference type="AlphaFoldDB" id="A0A1G9PM09"/>
<dbReference type="PANTHER" id="PTHR30158:SF23">
    <property type="entry name" value="MULTIDRUG RESISTANCE PROTEIN MEXA"/>
    <property type="match status" value="1"/>
</dbReference>
<dbReference type="PROSITE" id="PS51257">
    <property type="entry name" value="PROKAR_LIPOPROTEIN"/>
    <property type="match status" value="1"/>
</dbReference>
<feature type="domain" description="Multidrug resistance protein MdtA-like alpha-helical hairpin" evidence="4">
    <location>
        <begin position="109"/>
        <end position="177"/>
    </location>
</feature>
<dbReference type="Pfam" id="PF25917">
    <property type="entry name" value="BSH_RND"/>
    <property type="match status" value="1"/>
</dbReference>
<organism evidence="8 9">
    <name type="scientific">Siphonobacter aquaeclarae</name>
    <dbReference type="NCBI Taxonomy" id="563176"/>
    <lineage>
        <taxon>Bacteria</taxon>
        <taxon>Pseudomonadati</taxon>
        <taxon>Bacteroidota</taxon>
        <taxon>Cytophagia</taxon>
        <taxon>Cytophagales</taxon>
        <taxon>Cytophagaceae</taxon>
        <taxon>Siphonobacter</taxon>
    </lineage>
</organism>
<dbReference type="STRING" id="563176.SAMN04488090_2234"/>
<gene>
    <name evidence="8" type="ORF">SAMN04488090_2234</name>
</gene>
<sequence>MYFSHRIPATWGLCVLLLASSCGKNENKQQQQQQAGKDQPKEYPVVVVARHDTELYTDYPATLQGQQNVEIRPKIDGYVEKILVDEGALVRKGQLLFRIQAPQYEQEVRTAEASIKIAEAEVNAAQMQVNKVKPLVQKDIISHYELESAEYTLQSKQAALAQAKATLANARVNLGYTSVTSPVDGVIGLLPYKLGSLVSSNTTQPLTTVSNIGNVYAYFSLNEKQLLDLFRDVKGNTLQQKLATLPNVRLVLADRSVYSRTGRVETASGLISTETGSASFRATFPNPDGFLRSGSTGAVRVSSHLKDALIIPQKATYELQGKRLVYLVGADNKLKSTEVKVTPTTDGQSFIVQSGLKDGDKIVVEGIAGVRDGAEIKPAVVQADSVRKIDDN</sequence>
<evidence type="ECO:0000313" key="8">
    <source>
        <dbReference type="EMBL" id="SDL99749.1"/>
    </source>
</evidence>
<keyword evidence="9" id="KW-1185">Reference proteome</keyword>
<dbReference type="Pfam" id="PF25876">
    <property type="entry name" value="HH_MFP_RND"/>
    <property type="match status" value="1"/>
</dbReference>
<dbReference type="InterPro" id="IPR058626">
    <property type="entry name" value="MdtA-like_b-barrel"/>
</dbReference>
<evidence type="ECO:0000259" key="7">
    <source>
        <dbReference type="Pfam" id="PF25967"/>
    </source>
</evidence>
<dbReference type="InterPro" id="IPR058627">
    <property type="entry name" value="MdtA-like_C"/>
</dbReference>
<evidence type="ECO:0000259" key="4">
    <source>
        <dbReference type="Pfam" id="PF25876"/>
    </source>
</evidence>
<evidence type="ECO:0000256" key="3">
    <source>
        <dbReference type="SAM" id="Coils"/>
    </source>
</evidence>
<dbReference type="Pfam" id="PF25967">
    <property type="entry name" value="RND-MFP_C"/>
    <property type="match status" value="1"/>
</dbReference>
<keyword evidence="3" id="KW-0175">Coiled coil</keyword>
<protein>
    <submittedName>
        <fullName evidence="8">Membrane fusion protein, multidrug efflux system</fullName>
    </submittedName>
</protein>
<comment type="subcellular location">
    <subcellularLocation>
        <location evidence="1">Cell envelope</location>
    </subcellularLocation>
</comment>
<dbReference type="RefSeq" id="WP_093201794.1">
    <property type="nucleotide sequence ID" value="NZ_FNGS01000004.1"/>
</dbReference>
<feature type="domain" description="Multidrug resistance protein MdtA-like barrel-sandwich hybrid" evidence="5">
    <location>
        <begin position="68"/>
        <end position="209"/>
    </location>
</feature>
<dbReference type="NCBIfam" id="TIGR01730">
    <property type="entry name" value="RND_mfp"/>
    <property type="match status" value="1"/>
</dbReference>
<proteinExistence type="inferred from homology"/>
<accession>A0A1G9PM09</accession>